<reference evidence="2" key="1">
    <citation type="submission" date="2019-12" db="EMBL/GenBank/DDBJ databases">
        <title>Genome sequencing and annotation of Brassica cretica.</title>
        <authorList>
            <person name="Studholme D.J."/>
            <person name="Sarris P."/>
        </authorList>
    </citation>
    <scope>NUCLEOTIDE SEQUENCE</scope>
    <source>
        <strain evidence="2">PFS-109/04</strain>
        <tissue evidence="2">Leaf</tissue>
    </source>
</reference>
<protein>
    <submittedName>
        <fullName evidence="2">Uncharacterized protein</fullName>
    </submittedName>
</protein>
<keyword evidence="1" id="KW-1133">Transmembrane helix</keyword>
<dbReference type="EMBL" id="QGKX02002183">
    <property type="protein sequence ID" value="KAF3487263.1"/>
    <property type="molecule type" value="Genomic_DNA"/>
</dbReference>
<name>A0A8S9MWN6_BRACR</name>
<gene>
    <name evidence="2" type="ORF">F2Q69_00053533</name>
</gene>
<comment type="caution">
    <text evidence="2">The sequence shown here is derived from an EMBL/GenBank/DDBJ whole genome shotgun (WGS) entry which is preliminary data.</text>
</comment>
<dbReference type="AlphaFoldDB" id="A0A8S9MWN6"/>
<evidence type="ECO:0000256" key="1">
    <source>
        <dbReference type="SAM" id="Phobius"/>
    </source>
</evidence>
<proteinExistence type="predicted"/>
<organism evidence="2 3">
    <name type="scientific">Brassica cretica</name>
    <name type="common">Mustard</name>
    <dbReference type="NCBI Taxonomy" id="69181"/>
    <lineage>
        <taxon>Eukaryota</taxon>
        <taxon>Viridiplantae</taxon>
        <taxon>Streptophyta</taxon>
        <taxon>Embryophyta</taxon>
        <taxon>Tracheophyta</taxon>
        <taxon>Spermatophyta</taxon>
        <taxon>Magnoliopsida</taxon>
        <taxon>eudicotyledons</taxon>
        <taxon>Gunneridae</taxon>
        <taxon>Pentapetalae</taxon>
        <taxon>rosids</taxon>
        <taxon>malvids</taxon>
        <taxon>Brassicales</taxon>
        <taxon>Brassicaceae</taxon>
        <taxon>Brassiceae</taxon>
        <taxon>Brassica</taxon>
    </lineage>
</organism>
<evidence type="ECO:0000313" key="2">
    <source>
        <dbReference type="EMBL" id="KAF3487263.1"/>
    </source>
</evidence>
<sequence>MGPRFLMSIDFTSHFGVLLLIVCGLSIRSRLVLTKIRQDLRREEVGVGEAGGSEVQSAVASSVVAIVVDDRFMSRMEVDPGNAFLGRWGQILSTRTAGRRSTLMRM</sequence>
<dbReference type="Proteomes" id="UP000712600">
    <property type="component" value="Unassembled WGS sequence"/>
</dbReference>
<keyword evidence="1" id="KW-0472">Membrane</keyword>
<keyword evidence="1" id="KW-0812">Transmembrane</keyword>
<feature type="transmembrane region" description="Helical" evidence="1">
    <location>
        <begin position="12"/>
        <end position="33"/>
    </location>
</feature>
<evidence type="ECO:0000313" key="3">
    <source>
        <dbReference type="Proteomes" id="UP000712600"/>
    </source>
</evidence>
<accession>A0A8S9MWN6</accession>